<dbReference type="GO" id="GO:0003824">
    <property type="term" value="F:catalytic activity"/>
    <property type="evidence" value="ECO:0007669"/>
    <property type="project" value="InterPro"/>
</dbReference>
<dbReference type="EMBL" id="AJIX01000012">
    <property type="protein sequence ID" value="KGR14835.1"/>
    <property type="molecule type" value="Genomic_DNA"/>
</dbReference>
<dbReference type="PANTHER" id="PTHR42743:SF11">
    <property type="entry name" value="AMINODEOXYCHORISMATE LYASE"/>
    <property type="match status" value="1"/>
</dbReference>
<reference evidence="2 3" key="1">
    <citation type="submission" date="2013-12" db="EMBL/GenBank/DDBJ databases">
        <title>The Genome Sequence of Candida albicans P78048.</title>
        <authorList>
            <consortium name="The Broad Institute Genome Sequencing Platform"/>
            <consortium name="The Broad Institute Genome Sequencing Center for Infectious Disease"/>
            <person name="Cuomo C."/>
            <person name="Bennett R."/>
            <person name="Hirakawa M."/>
            <person name="Noverr M."/>
            <person name="Mitchell A."/>
            <person name="Young S.K."/>
            <person name="Zeng Q."/>
            <person name="Gargeya S."/>
            <person name="Fitzgerald M."/>
            <person name="Abouelleil A."/>
            <person name="Alvarado L."/>
            <person name="Berlin A.M."/>
            <person name="Chapman S.B."/>
            <person name="Dewar J."/>
            <person name="Goldberg J."/>
            <person name="Griggs A."/>
            <person name="Gujja S."/>
            <person name="Hansen M."/>
            <person name="Howarth C."/>
            <person name="Imamovic A."/>
            <person name="Larimer J."/>
            <person name="McCowan C."/>
            <person name="Murphy C."/>
            <person name="Pearson M."/>
            <person name="Priest M."/>
            <person name="Roberts A."/>
            <person name="Saif S."/>
            <person name="Shea T."/>
            <person name="Sykes S."/>
            <person name="Wortman J."/>
            <person name="Nusbaum C."/>
            <person name="Birren B."/>
        </authorList>
    </citation>
    <scope>NUCLEOTIDE SEQUENCE [LARGE SCALE GENOMIC DNA]</scope>
    <source>
        <strain evidence="2 3">P78048</strain>
    </source>
</reference>
<dbReference type="InterPro" id="IPR043132">
    <property type="entry name" value="BCAT-like_C"/>
</dbReference>
<dbReference type="SMR" id="A0AB34PWZ4"/>
<organism evidence="2 3">
    <name type="scientific">Candida albicans P78048</name>
    <dbReference type="NCBI Taxonomy" id="1094989"/>
    <lineage>
        <taxon>Eukaryota</taxon>
        <taxon>Fungi</taxon>
        <taxon>Dikarya</taxon>
        <taxon>Ascomycota</taxon>
        <taxon>Saccharomycotina</taxon>
        <taxon>Pichiomycetes</taxon>
        <taxon>Debaryomycetaceae</taxon>
        <taxon>Candida/Lodderomyces clade</taxon>
        <taxon>Candida</taxon>
    </lineage>
</organism>
<dbReference type="AlphaFoldDB" id="A0AB34PWZ4"/>
<accession>A0AB34PWZ4</accession>
<comment type="similarity">
    <text evidence="1">Belongs to the class-IV pyridoxal-phosphate-dependent aminotransferase family.</text>
</comment>
<evidence type="ECO:0000313" key="3">
    <source>
        <dbReference type="Proteomes" id="UP000030161"/>
    </source>
</evidence>
<sequence length="297" mass="33724">MPTSLNSELVREIHRDYIEKNFPSGHNNTINPQDLEILSTIRYDPNLSSVSPLTYDDITPQNFFLLPEHTSRLQFSMNFFHLLFGTTLDFEITESFLYKQLVQAMRKLKKSVLCSYKVRGLFKLDGSVTFELYEVPGRHNLLSGIFPDLGTFPEELEFLSHPDDEDGEDVNWKVYISDSPTLISPFTSFKTTKREVYNEARKLLPGTNPGQEEVVLFNTQNNVMEGSITNIAVKRESDGKWVTPLLSSGCLCGVTRHFLLRKNFIEEDNVTLEQLKPGTKVLLMNAIMGVFGGTIVG</sequence>
<evidence type="ECO:0008006" key="4">
    <source>
        <dbReference type="Google" id="ProtNLM"/>
    </source>
</evidence>
<dbReference type="InterPro" id="IPR043131">
    <property type="entry name" value="BCAT-like_N"/>
</dbReference>
<dbReference type="Gene3D" id="3.20.10.10">
    <property type="entry name" value="D-amino Acid Aminotransferase, subunit A, domain 2"/>
    <property type="match status" value="1"/>
</dbReference>
<protein>
    <recommendedName>
        <fullName evidence="4">Aminodeoxychorismate lyase</fullName>
    </recommendedName>
</protein>
<evidence type="ECO:0000256" key="1">
    <source>
        <dbReference type="ARBA" id="ARBA00009320"/>
    </source>
</evidence>
<dbReference type="InterPro" id="IPR036038">
    <property type="entry name" value="Aminotransferase-like"/>
</dbReference>
<name>A0AB34PWZ4_CANAX</name>
<evidence type="ECO:0000313" key="2">
    <source>
        <dbReference type="EMBL" id="KGR14835.1"/>
    </source>
</evidence>
<gene>
    <name evidence="2" type="ORF">MG3_01706</name>
</gene>
<proteinExistence type="inferred from homology"/>
<dbReference type="Proteomes" id="UP000030161">
    <property type="component" value="Unassembled WGS sequence"/>
</dbReference>
<dbReference type="Gene3D" id="3.30.470.10">
    <property type="match status" value="1"/>
</dbReference>
<dbReference type="GO" id="GO:0046394">
    <property type="term" value="P:carboxylic acid biosynthetic process"/>
    <property type="evidence" value="ECO:0007669"/>
    <property type="project" value="UniProtKB-ARBA"/>
</dbReference>
<dbReference type="InterPro" id="IPR001544">
    <property type="entry name" value="Aminotrans_IV"/>
</dbReference>
<dbReference type="InterPro" id="IPR050571">
    <property type="entry name" value="Class-IV_PLP-Dep_Aminotrnsfr"/>
</dbReference>
<dbReference type="Pfam" id="PF01063">
    <property type="entry name" value="Aminotran_4"/>
    <property type="match status" value="1"/>
</dbReference>
<dbReference type="SUPFAM" id="SSF56752">
    <property type="entry name" value="D-aminoacid aminotransferase-like PLP-dependent enzymes"/>
    <property type="match status" value="1"/>
</dbReference>
<comment type="caution">
    <text evidence="2">The sequence shown here is derived from an EMBL/GenBank/DDBJ whole genome shotgun (WGS) entry which is preliminary data.</text>
</comment>
<dbReference type="PANTHER" id="PTHR42743">
    <property type="entry name" value="AMINO-ACID AMINOTRANSFERASE"/>
    <property type="match status" value="1"/>
</dbReference>